<protein>
    <submittedName>
        <fullName evidence="3">Uncharacterized protein</fullName>
    </submittedName>
</protein>
<proteinExistence type="predicted"/>
<feature type="non-terminal residue" evidence="3">
    <location>
        <position position="1"/>
    </location>
</feature>
<name>A0A813FWM0_POLGL</name>
<evidence type="ECO:0000313" key="3">
    <source>
        <dbReference type="EMBL" id="CAE8618867.1"/>
    </source>
</evidence>
<dbReference type="Proteomes" id="UP000654075">
    <property type="component" value="Unassembled WGS sequence"/>
</dbReference>
<dbReference type="OrthoDB" id="439394at2759"/>
<dbReference type="AlphaFoldDB" id="A0A813FWM0"/>
<dbReference type="EMBL" id="CAJNNV010026723">
    <property type="protein sequence ID" value="CAE8618867.1"/>
    <property type="molecule type" value="Genomic_DNA"/>
</dbReference>
<evidence type="ECO:0000256" key="1">
    <source>
        <dbReference type="SAM" id="Coils"/>
    </source>
</evidence>
<evidence type="ECO:0000256" key="2">
    <source>
        <dbReference type="SAM" id="MobiDB-lite"/>
    </source>
</evidence>
<keyword evidence="1" id="KW-0175">Coiled coil</keyword>
<feature type="coiled-coil region" evidence="1">
    <location>
        <begin position="179"/>
        <end position="225"/>
    </location>
</feature>
<organism evidence="3 4">
    <name type="scientific">Polarella glacialis</name>
    <name type="common">Dinoflagellate</name>
    <dbReference type="NCBI Taxonomy" id="89957"/>
    <lineage>
        <taxon>Eukaryota</taxon>
        <taxon>Sar</taxon>
        <taxon>Alveolata</taxon>
        <taxon>Dinophyceae</taxon>
        <taxon>Suessiales</taxon>
        <taxon>Suessiaceae</taxon>
        <taxon>Polarella</taxon>
    </lineage>
</organism>
<evidence type="ECO:0000313" key="4">
    <source>
        <dbReference type="Proteomes" id="UP000654075"/>
    </source>
</evidence>
<feature type="region of interest" description="Disordered" evidence="2">
    <location>
        <begin position="105"/>
        <end position="132"/>
    </location>
</feature>
<gene>
    <name evidence="3" type="ORF">PGLA1383_LOCUS36464</name>
</gene>
<reference evidence="3" key="1">
    <citation type="submission" date="2021-02" db="EMBL/GenBank/DDBJ databases">
        <authorList>
            <person name="Dougan E. K."/>
            <person name="Rhodes N."/>
            <person name="Thang M."/>
            <person name="Chan C."/>
        </authorList>
    </citation>
    <scope>NUCLEOTIDE SEQUENCE</scope>
</reference>
<sequence length="256" mass="27964">SITASVPHSYMHRAGLPPTLPVVPAAGMPMVTMAGPRHSSMYAPSFGSQSYVPPSPSQYMVQQRPSYTPRPAAPVTYAAPPAIRPSPSAASLAYHPASQAAAAAQAGAEASFRGDPPETMDGSFTRGFPDPASIDEQRVAYSRSLDMQLEHGQKSLQLQNEERKKQLHNAADSQRQALLLHMEQQVKMQEMALDEQTNQAMMGLKKAALDQRAALEQQAASLVLEYQQRKMQEEFAATQAEMQRQYLESHGSLQSE</sequence>
<accession>A0A813FWM0</accession>
<comment type="caution">
    <text evidence="3">The sequence shown here is derived from an EMBL/GenBank/DDBJ whole genome shotgun (WGS) entry which is preliminary data.</text>
</comment>
<keyword evidence="4" id="KW-1185">Reference proteome</keyword>
<feature type="non-terminal residue" evidence="3">
    <location>
        <position position="256"/>
    </location>
</feature>